<feature type="transmembrane region" description="Helical" evidence="8">
    <location>
        <begin position="409"/>
        <end position="438"/>
    </location>
</feature>
<feature type="transmembrane region" description="Helical" evidence="8">
    <location>
        <begin position="105"/>
        <end position="133"/>
    </location>
</feature>
<name>A0A840C1C8_9HYPH</name>
<gene>
    <name evidence="10" type="ORF">GGR16_004716</name>
</gene>
<comment type="caution">
    <text evidence="10">The sequence shown here is derived from an EMBL/GenBank/DDBJ whole genome shotgun (WGS) entry which is preliminary data.</text>
</comment>
<sequence>MLHDILGLAMFGSAFALLLTGFPVAFALAGCALVFFAIGLMTGAIPYAFLQAFPQRIYGIMTNDVLVAIPLFVLMGVVLERSRVAEELIDTCARLFGAVRGGLGLSIFLVGALLAATTGVVGATVVTMGLMALPPMLRHGYSRSLAAGSVAAAGTLGQIIPPSIVLVVLGDQLGTAYQSAQLALGNFAPETVSVGDLFAGAVVPGLLLVLLYVLYQVLVAWLRPALAPALPPEARDLGPSPVATVVRAVVPTVALIVAVLGSILGGVATPTEAAAVGAVGAILIAADRRGRRSALVARSTAAALLALLVLTAFVDLRLGREVVTAGQSAGILIAAALCALVAAGLLHALWRLATDGLLKTIARGTTDVTAMIFAILIGATLFSLVFRGLGGEDLVKDALSAMPGGPAGAVLLVMAVMFFLGFFLDFLEIVFVVVPIVAPALLQMEGIDPVWLGVMMAVNLQTSFLTPPFGPTLFYLRGVAPPEVRTADIYRGVAPFVAIQLAVLAILWLFPALATALPRALYG</sequence>
<feature type="transmembrane region" description="Helical" evidence="8">
    <location>
        <begin position="197"/>
        <end position="222"/>
    </location>
</feature>
<dbReference type="Pfam" id="PF06808">
    <property type="entry name" value="DctM"/>
    <property type="match status" value="1"/>
</dbReference>
<dbReference type="Proteomes" id="UP000577362">
    <property type="component" value="Unassembled WGS sequence"/>
</dbReference>
<evidence type="ECO:0000256" key="3">
    <source>
        <dbReference type="ARBA" id="ARBA00022519"/>
    </source>
</evidence>
<keyword evidence="4 8" id="KW-0812">Transmembrane</keyword>
<protein>
    <submittedName>
        <fullName evidence="10">Tripartite ATP-independent transporter DctM subunit</fullName>
    </submittedName>
</protein>
<evidence type="ECO:0000256" key="2">
    <source>
        <dbReference type="ARBA" id="ARBA00022475"/>
    </source>
</evidence>
<organism evidence="10 11">
    <name type="scientific">Chelatococcus caeni</name>
    <dbReference type="NCBI Taxonomy" id="1348468"/>
    <lineage>
        <taxon>Bacteria</taxon>
        <taxon>Pseudomonadati</taxon>
        <taxon>Pseudomonadota</taxon>
        <taxon>Alphaproteobacteria</taxon>
        <taxon>Hyphomicrobiales</taxon>
        <taxon>Chelatococcaceae</taxon>
        <taxon>Chelatococcus</taxon>
    </lineage>
</organism>
<evidence type="ECO:0000256" key="4">
    <source>
        <dbReference type="ARBA" id="ARBA00022692"/>
    </source>
</evidence>
<keyword evidence="2" id="KW-1003">Cell membrane</keyword>
<dbReference type="InterPro" id="IPR004681">
    <property type="entry name" value="TRAP_DctM"/>
</dbReference>
<dbReference type="InterPro" id="IPR010656">
    <property type="entry name" value="DctM"/>
</dbReference>
<feature type="transmembrane region" description="Helical" evidence="8">
    <location>
        <begin position="145"/>
        <end position="169"/>
    </location>
</feature>
<evidence type="ECO:0000256" key="1">
    <source>
        <dbReference type="ARBA" id="ARBA00004429"/>
    </source>
</evidence>
<dbReference type="AlphaFoldDB" id="A0A840C1C8"/>
<feature type="transmembrane region" description="Helical" evidence="8">
    <location>
        <begin position="295"/>
        <end position="314"/>
    </location>
</feature>
<dbReference type="PANTHER" id="PTHR33362:SF7">
    <property type="entry name" value="SLL1103 PROTEIN"/>
    <property type="match status" value="1"/>
</dbReference>
<dbReference type="GO" id="GO:0005886">
    <property type="term" value="C:plasma membrane"/>
    <property type="evidence" value="ECO:0007669"/>
    <property type="project" value="UniProtKB-SubCell"/>
</dbReference>
<evidence type="ECO:0000256" key="6">
    <source>
        <dbReference type="ARBA" id="ARBA00023136"/>
    </source>
</evidence>
<feature type="domain" description="TRAP C4-dicarboxylate transport system permease DctM subunit" evidence="9">
    <location>
        <begin position="11"/>
        <end position="513"/>
    </location>
</feature>
<feature type="transmembrane region" description="Helical" evidence="8">
    <location>
        <begin position="242"/>
        <end position="261"/>
    </location>
</feature>
<feature type="transmembrane region" description="Helical" evidence="8">
    <location>
        <begin position="450"/>
        <end position="469"/>
    </location>
</feature>
<feature type="transmembrane region" description="Helical" evidence="8">
    <location>
        <begin position="57"/>
        <end position="79"/>
    </location>
</feature>
<reference evidence="10 11" key="1">
    <citation type="submission" date="2020-08" db="EMBL/GenBank/DDBJ databases">
        <title>Genomic Encyclopedia of Type Strains, Phase IV (KMG-IV): sequencing the most valuable type-strain genomes for metagenomic binning, comparative biology and taxonomic classification.</title>
        <authorList>
            <person name="Goeker M."/>
        </authorList>
    </citation>
    <scope>NUCLEOTIDE SEQUENCE [LARGE SCALE GENOMIC DNA]</scope>
    <source>
        <strain evidence="10 11">DSM 103737</strain>
    </source>
</reference>
<keyword evidence="7" id="KW-0813">Transport</keyword>
<evidence type="ECO:0000256" key="8">
    <source>
        <dbReference type="SAM" id="Phobius"/>
    </source>
</evidence>
<feature type="transmembrane region" description="Helical" evidence="8">
    <location>
        <begin position="370"/>
        <end position="389"/>
    </location>
</feature>
<keyword evidence="6 8" id="KW-0472">Membrane</keyword>
<keyword evidence="5 8" id="KW-1133">Transmembrane helix</keyword>
<evidence type="ECO:0000256" key="5">
    <source>
        <dbReference type="ARBA" id="ARBA00022989"/>
    </source>
</evidence>
<feature type="transmembrane region" description="Helical" evidence="8">
    <location>
        <begin position="329"/>
        <end position="350"/>
    </location>
</feature>
<dbReference type="GO" id="GO:0022857">
    <property type="term" value="F:transmembrane transporter activity"/>
    <property type="evidence" value="ECO:0007669"/>
    <property type="project" value="UniProtKB-UniRule"/>
</dbReference>
<proteinExistence type="predicted"/>
<evidence type="ECO:0000256" key="7">
    <source>
        <dbReference type="RuleBase" id="RU369079"/>
    </source>
</evidence>
<evidence type="ECO:0000313" key="10">
    <source>
        <dbReference type="EMBL" id="MBB4019661.1"/>
    </source>
</evidence>
<feature type="transmembrane region" description="Helical" evidence="8">
    <location>
        <begin position="26"/>
        <end position="50"/>
    </location>
</feature>
<accession>A0A840C1C8</accession>
<feature type="transmembrane region" description="Helical" evidence="8">
    <location>
        <begin position="489"/>
        <end position="510"/>
    </location>
</feature>
<dbReference type="EMBL" id="JACIEN010000008">
    <property type="protein sequence ID" value="MBB4019661.1"/>
    <property type="molecule type" value="Genomic_DNA"/>
</dbReference>
<evidence type="ECO:0000313" key="11">
    <source>
        <dbReference type="Proteomes" id="UP000577362"/>
    </source>
</evidence>
<comment type="subcellular location">
    <subcellularLocation>
        <location evidence="1 7">Cell inner membrane</location>
        <topology evidence="1 7">Multi-pass membrane protein</topology>
    </subcellularLocation>
</comment>
<dbReference type="PANTHER" id="PTHR33362">
    <property type="entry name" value="SIALIC ACID TRAP TRANSPORTER PERMEASE PROTEIN SIAT-RELATED"/>
    <property type="match status" value="1"/>
</dbReference>
<keyword evidence="3 7" id="KW-0997">Cell inner membrane</keyword>
<evidence type="ECO:0000259" key="9">
    <source>
        <dbReference type="Pfam" id="PF06808"/>
    </source>
</evidence>
<comment type="function">
    <text evidence="7">Part of the tripartite ATP-independent periplasmic (TRAP) transport system.</text>
</comment>
<keyword evidence="11" id="KW-1185">Reference proteome</keyword>